<dbReference type="Pfam" id="PF00168">
    <property type="entry name" value="C2"/>
    <property type="match status" value="1"/>
</dbReference>
<dbReference type="Proteomes" id="UP000092600">
    <property type="component" value="Unassembled WGS sequence"/>
</dbReference>
<keyword evidence="10" id="KW-0539">Nucleus</keyword>
<dbReference type="GO" id="GO:0005096">
    <property type="term" value="F:GTPase activator activity"/>
    <property type="evidence" value="ECO:0007669"/>
    <property type="project" value="UniProtKB-KW"/>
</dbReference>
<evidence type="ECO:0000256" key="3">
    <source>
        <dbReference type="ARBA" id="ARBA00022468"/>
    </source>
</evidence>
<dbReference type="PANTHER" id="PTHR45933:SF5">
    <property type="entry name" value="PROTEIN C2-DOMAIN ABA-RELATED 4"/>
    <property type="match status" value="1"/>
</dbReference>
<dbReference type="EMBL" id="LSRQ01000380">
    <property type="protein sequence ID" value="OAY83169.1"/>
    <property type="molecule type" value="Genomic_DNA"/>
</dbReference>
<keyword evidence="5" id="KW-0938">Abscisic acid signaling pathway</keyword>
<keyword evidence="9" id="KW-0472">Membrane</keyword>
<dbReference type="GO" id="GO:0009738">
    <property type="term" value="P:abscisic acid-activated signaling pathway"/>
    <property type="evidence" value="ECO:0007669"/>
    <property type="project" value="UniProtKB-KW"/>
</dbReference>
<keyword evidence="6" id="KW-0479">Metal-binding</keyword>
<dbReference type="AlphaFoldDB" id="A0A199W1L2"/>
<keyword evidence="8" id="KW-0446">Lipid-binding</keyword>
<evidence type="ECO:0000259" key="12">
    <source>
        <dbReference type="PROSITE" id="PS50004"/>
    </source>
</evidence>
<dbReference type="Gene3D" id="2.60.40.150">
    <property type="entry name" value="C2 domain"/>
    <property type="match status" value="1"/>
</dbReference>
<evidence type="ECO:0000256" key="6">
    <source>
        <dbReference type="ARBA" id="ARBA00022723"/>
    </source>
</evidence>
<dbReference type="GO" id="GO:0005634">
    <property type="term" value="C:nucleus"/>
    <property type="evidence" value="ECO:0007669"/>
    <property type="project" value="UniProtKB-SubCell"/>
</dbReference>
<evidence type="ECO:0000256" key="1">
    <source>
        <dbReference type="ARBA" id="ARBA00004123"/>
    </source>
</evidence>
<evidence type="ECO:0000256" key="5">
    <source>
        <dbReference type="ARBA" id="ARBA00022682"/>
    </source>
</evidence>
<evidence type="ECO:0000256" key="9">
    <source>
        <dbReference type="ARBA" id="ARBA00023136"/>
    </source>
</evidence>
<dbReference type="InterPro" id="IPR044562">
    <property type="entry name" value="CAR1-11"/>
</dbReference>
<organism evidence="13 14">
    <name type="scientific">Ananas comosus</name>
    <name type="common">Pineapple</name>
    <name type="synonym">Ananas ananas</name>
    <dbReference type="NCBI Taxonomy" id="4615"/>
    <lineage>
        <taxon>Eukaryota</taxon>
        <taxon>Viridiplantae</taxon>
        <taxon>Streptophyta</taxon>
        <taxon>Embryophyta</taxon>
        <taxon>Tracheophyta</taxon>
        <taxon>Spermatophyta</taxon>
        <taxon>Magnoliopsida</taxon>
        <taxon>Liliopsida</taxon>
        <taxon>Poales</taxon>
        <taxon>Bromeliaceae</taxon>
        <taxon>Bromelioideae</taxon>
        <taxon>Ananas</taxon>
    </lineage>
</organism>
<comment type="subcellular location">
    <subcellularLocation>
        <location evidence="2">Cell membrane</location>
    </subcellularLocation>
    <subcellularLocation>
        <location evidence="1">Nucleus</location>
    </subcellularLocation>
</comment>
<sequence length="229" mass="25388">MAFIERAYELITGSRRSVCSSSSSSHPFSPPPILAIRVAPPPPIANREFDREGTAQKVKKKRKKEMAHLLGLLKIRVVRGVNLAYRDTRGSDPYVVLSVGSSKVKTSVKKRSVSPEWNEDLTLSVTDHAVPVKLEVFDKDTFTKDDSMGEAEFDIQPLVEAARMNLEGIPSGTVLKTVEPSRHNCVASQSHITSKDGKAVQDLILRLRNTECGEIELQLQWVGNNRVVL</sequence>
<evidence type="ECO:0000256" key="11">
    <source>
        <dbReference type="ARBA" id="ARBA00024037"/>
    </source>
</evidence>
<evidence type="ECO:0000256" key="7">
    <source>
        <dbReference type="ARBA" id="ARBA00022837"/>
    </source>
</evidence>
<evidence type="ECO:0000313" key="13">
    <source>
        <dbReference type="EMBL" id="OAY83169.1"/>
    </source>
</evidence>
<dbReference type="GO" id="GO:0008289">
    <property type="term" value="F:lipid binding"/>
    <property type="evidence" value="ECO:0007669"/>
    <property type="project" value="UniProtKB-KW"/>
</dbReference>
<dbReference type="GO" id="GO:0046872">
    <property type="term" value="F:metal ion binding"/>
    <property type="evidence" value="ECO:0007669"/>
    <property type="project" value="UniProtKB-KW"/>
</dbReference>
<proteinExistence type="inferred from homology"/>
<dbReference type="InterPro" id="IPR000008">
    <property type="entry name" value="C2_dom"/>
</dbReference>
<reference evidence="13 14" key="1">
    <citation type="journal article" date="2016" name="DNA Res.">
        <title>The draft genome of MD-2 pineapple using hybrid error correction of long reads.</title>
        <authorList>
            <person name="Redwan R.M."/>
            <person name="Saidin A."/>
            <person name="Kumar S.V."/>
        </authorList>
    </citation>
    <scope>NUCLEOTIDE SEQUENCE [LARGE SCALE GENOMIC DNA]</scope>
    <source>
        <strain evidence="14">cv. MD2</strain>
        <tissue evidence="13">Leaf</tissue>
    </source>
</reference>
<evidence type="ECO:0000313" key="14">
    <source>
        <dbReference type="Proteomes" id="UP000092600"/>
    </source>
</evidence>
<dbReference type="PROSITE" id="PS50004">
    <property type="entry name" value="C2"/>
    <property type="match status" value="1"/>
</dbReference>
<evidence type="ECO:0000256" key="8">
    <source>
        <dbReference type="ARBA" id="ARBA00023121"/>
    </source>
</evidence>
<comment type="similarity">
    <text evidence="11">Belongs to the plant CAR protein family.</text>
</comment>
<keyword evidence="4" id="KW-1003">Cell membrane</keyword>
<keyword evidence="3" id="KW-0343">GTPase activation</keyword>
<dbReference type="SMART" id="SM00239">
    <property type="entry name" value="C2"/>
    <property type="match status" value="1"/>
</dbReference>
<dbReference type="InterPro" id="IPR035892">
    <property type="entry name" value="C2_domain_sf"/>
</dbReference>
<gene>
    <name evidence="13" type="ORF">ACMD2_17532</name>
</gene>
<dbReference type="PANTHER" id="PTHR45933">
    <property type="entry name" value="PROTEIN C2-DOMAIN ABA-RELATED 4"/>
    <property type="match status" value="1"/>
</dbReference>
<dbReference type="CDD" id="cd04038">
    <property type="entry name" value="C2_ArfGAP"/>
    <property type="match status" value="1"/>
</dbReference>
<feature type="domain" description="C2" evidence="12">
    <location>
        <begin position="51"/>
        <end position="168"/>
    </location>
</feature>
<comment type="caution">
    <text evidence="13">The sequence shown here is derived from an EMBL/GenBank/DDBJ whole genome shotgun (WGS) entry which is preliminary data.</text>
</comment>
<evidence type="ECO:0000256" key="4">
    <source>
        <dbReference type="ARBA" id="ARBA00022475"/>
    </source>
</evidence>
<accession>A0A199W1L2</accession>
<name>A0A199W1L2_ANACO</name>
<protein>
    <submittedName>
        <fullName evidence="13">Protein C2-DOMAIN ABA-RELATED 4</fullName>
    </submittedName>
</protein>
<dbReference type="SUPFAM" id="SSF49562">
    <property type="entry name" value="C2 domain (Calcium/lipid-binding domain, CaLB)"/>
    <property type="match status" value="1"/>
</dbReference>
<dbReference type="GO" id="GO:0005886">
    <property type="term" value="C:plasma membrane"/>
    <property type="evidence" value="ECO:0007669"/>
    <property type="project" value="UniProtKB-SubCell"/>
</dbReference>
<evidence type="ECO:0000256" key="2">
    <source>
        <dbReference type="ARBA" id="ARBA00004236"/>
    </source>
</evidence>
<evidence type="ECO:0000256" key="10">
    <source>
        <dbReference type="ARBA" id="ARBA00023242"/>
    </source>
</evidence>
<keyword evidence="7" id="KW-0106">Calcium</keyword>